<feature type="domain" description="Type I restriction modification DNA specificity" evidence="4">
    <location>
        <begin position="12"/>
        <end position="179"/>
    </location>
</feature>
<comment type="caution">
    <text evidence="5">The sequence shown here is derived from an EMBL/GenBank/DDBJ whole genome shotgun (WGS) entry which is preliminary data.</text>
</comment>
<evidence type="ECO:0000313" key="6">
    <source>
        <dbReference type="Proteomes" id="UP001424741"/>
    </source>
</evidence>
<dbReference type="Gene3D" id="3.90.220.20">
    <property type="entry name" value="DNA methylase specificity domains"/>
    <property type="match status" value="2"/>
</dbReference>
<dbReference type="Pfam" id="PF01420">
    <property type="entry name" value="Methylase_S"/>
    <property type="match status" value="2"/>
</dbReference>
<keyword evidence="3" id="KW-0238">DNA-binding</keyword>
<gene>
    <name evidence="5" type="ORF">Rhal01_00241</name>
</gene>
<dbReference type="SUPFAM" id="SSF116734">
    <property type="entry name" value="DNA methylase specificity domain"/>
    <property type="match status" value="2"/>
</dbReference>
<dbReference type="InterPro" id="IPR052021">
    <property type="entry name" value="Type-I_RS_S_subunit"/>
</dbReference>
<evidence type="ECO:0000313" key="5">
    <source>
        <dbReference type="EMBL" id="GAA5494085.1"/>
    </source>
</evidence>
<dbReference type="CDD" id="cd16961">
    <property type="entry name" value="RMtype1_S_TRD-CR_like"/>
    <property type="match status" value="1"/>
</dbReference>
<accession>A0ABP9UUL0</accession>
<evidence type="ECO:0000256" key="1">
    <source>
        <dbReference type="ARBA" id="ARBA00010923"/>
    </source>
</evidence>
<dbReference type="RefSeq" id="WP_346187122.1">
    <property type="nucleotide sequence ID" value="NZ_BAABRL010000001.1"/>
</dbReference>
<sequence>MSNTLQLDKTSWKPVTFGDVVAEVRTNTKDPVADGIKRVVGLEHIEPECIHLRNWASIDEDTTFTKVFHKGHVLFGRRRAYLKKAALADFDGICSGDITVMEAKEDLLPELLPFLVNNDKFFDYAVQHSAGGLSPRTKFKDIANYEFLLPPKEQQAKLAELLWAADETIEQKTQIVDQIALTKEALIDHHVKEITRSGKVLTIAELATDEKNACCGGPFGSDLTAKDYVLEPGVPVIRGTNLTKGKARFVEDDFVYVSEDKGLSLEKNSARRGDILVTQRGTLGQIGLIPKDSKFPQYIVSQSQMKVTINEDLALSEYVYYYLLSRRAQRHLEIVTISTGVPHINLGIFKNFPIPVPSLDTQVQVTSGLSQIDSTIGTAVDNVIQSKSLLKTLINQIF</sequence>
<evidence type="ECO:0000256" key="2">
    <source>
        <dbReference type="ARBA" id="ARBA00022747"/>
    </source>
</evidence>
<dbReference type="InterPro" id="IPR000055">
    <property type="entry name" value="Restrct_endonuc_typeI_TRD"/>
</dbReference>
<proteinExistence type="inferred from homology"/>
<evidence type="ECO:0000256" key="3">
    <source>
        <dbReference type="ARBA" id="ARBA00023125"/>
    </source>
</evidence>
<dbReference type="PANTHER" id="PTHR30408">
    <property type="entry name" value="TYPE-1 RESTRICTION ENZYME ECOKI SPECIFICITY PROTEIN"/>
    <property type="match status" value="1"/>
</dbReference>
<keyword evidence="2" id="KW-0680">Restriction system</keyword>
<evidence type="ECO:0000259" key="4">
    <source>
        <dbReference type="Pfam" id="PF01420"/>
    </source>
</evidence>
<dbReference type="Proteomes" id="UP001424741">
    <property type="component" value="Unassembled WGS sequence"/>
</dbReference>
<keyword evidence="6" id="KW-1185">Reference proteome</keyword>
<comment type="similarity">
    <text evidence="1">Belongs to the type-I restriction system S methylase family.</text>
</comment>
<feature type="domain" description="Type I restriction modification DNA specificity" evidence="4">
    <location>
        <begin position="266"/>
        <end position="376"/>
    </location>
</feature>
<protein>
    <recommendedName>
        <fullName evidence="4">Type I restriction modification DNA specificity domain-containing protein</fullName>
    </recommendedName>
</protein>
<dbReference type="PANTHER" id="PTHR30408:SF12">
    <property type="entry name" value="TYPE I RESTRICTION ENZYME MJAVIII SPECIFICITY SUBUNIT"/>
    <property type="match status" value="1"/>
</dbReference>
<dbReference type="EMBL" id="BAABRL010000001">
    <property type="protein sequence ID" value="GAA5494085.1"/>
    <property type="molecule type" value="Genomic_DNA"/>
</dbReference>
<dbReference type="InterPro" id="IPR044946">
    <property type="entry name" value="Restrct_endonuc_typeI_TRD_sf"/>
</dbReference>
<organism evidence="5 6">
    <name type="scientific">Rubritalea halochordaticola</name>
    <dbReference type="NCBI Taxonomy" id="714537"/>
    <lineage>
        <taxon>Bacteria</taxon>
        <taxon>Pseudomonadati</taxon>
        <taxon>Verrucomicrobiota</taxon>
        <taxon>Verrucomicrobiia</taxon>
        <taxon>Verrucomicrobiales</taxon>
        <taxon>Rubritaleaceae</taxon>
        <taxon>Rubritalea</taxon>
    </lineage>
</organism>
<reference evidence="5 6" key="1">
    <citation type="submission" date="2024-02" db="EMBL/GenBank/DDBJ databases">
        <title>Rubritalea halochordaticola NBRC 107102.</title>
        <authorList>
            <person name="Ichikawa N."/>
            <person name="Katano-Makiyama Y."/>
            <person name="Hidaka K."/>
        </authorList>
    </citation>
    <scope>NUCLEOTIDE SEQUENCE [LARGE SCALE GENOMIC DNA]</scope>
    <source>
        <strain evidence="5 6">NBRC 107102</strain>
    </source>
</reference>
<name>A0ABP9UUL0_9BACT</name>